<dbReference type="AlphaFoldDB" id="A0AA97PNN7"/>
<evidence type="ECO:0000313" key="1">
    <source>
        <dbReference type="EMBL" id="ELQ41063.1"/>
    </source>
</evidence>
<reference evidence="1" key="1">
    <citation type="journal article" date="2012" name="PLoS Genet.">
        <title>Comparative analysis of the genomes of two field isolates of the rice blast fungus Magnaporthe oryzae.</title>
        <authorList>
            <person name="Xue M."/>
            <person name="Yang J."/>
            <person name="Li Z."/>
            <person name="Hu S."/>
            <person name="Yao N."/>
            <person name="Dean R.A."/>
            <person name="Zhao W."/>
            <person name="Shen M."/>
            <person name="Zhang H."/>
            <person name="Li C."/>
            <person name="Liu L."/>
            <person name="Cao L."/>
            <person name="Xu X."/>
            <person name="Xing Y."/>
            <person name="Hsiang T."/>
            <person name="Zhang Z."/>
            <person name="Xu J.R."/>
            <person name="Peng Y.L."/>
        </authorList>
    </citation>
    <scope>NUCLEOTIDE SEQUENCE</scope>
    <source>
        <strain evidence="1">Y34</strain>
    </source>
</reference>
<dbReference type="EMBL" id="JH793674">
    <property type="protein sequence ID" value="ELQ41063.1"/>
    <property type="molecule type" value="Genomic_DNA"/>
</dbReference>
<dbReference type="Proteomes" id="UP000011086">
    <property type="component" value="Unassembled WGS sequence"/>
</dbReference>
<accession>A0AA97PNN7</accession>
<protein>
    <submittedName>
        <fullName evidence="1">Uncharacterized protein</fullName>
    </submittedName>
</protein>
<organism evidence="1">
    <name type="scientific">Pyricularia oryzae (strain Y34)</name>
    <name type="common">Rice blast fungus</name>
    <name type="synonym">Magnaporthe oryzae</name>
    <dbReference type="NCBI Taxonomy" id="1143189"/>
    <lineage>
        <taxon>Eukaryota</taxon>
        <taxon>Fungi</taxon>
        <taxon>Dikarya</taxon>
        <taxon>Ascomycota</taxon>
        <taxon>Pezizomycotina</taxon>
        <taxon>Sordariomycetes</taxon>
        <taxon>Sordariomycetidae</taxon>
        <taxon>Magnaporthales</taxon>
        <taxon>Pyriculariaceae</taxon>
        <taxon>Pyricularia</taxon>
    </lineage>
</organism>
<proteinExistence type="predicted"/>
<sequence length="71" mass="7844">MRVAVAYIASKDLHGQKGAVIVDFVRTQKQRIGLNQPLRISMLNISDKLKRKPASPRSANCYSTASLKCCP</sequence>
<name>A0AA97PNN7_PYRO3</name>
<gene>
    <name evidence="1" type="ORF">OOU_Y34scaffold00303g3</name>
</gene>